<sequence length="140" mass="16043">MAPRRHRVSQPRKKKIDASDRRMNTTSAEILVLKRKLGEQRRAHEELVKKHETAETEAELMARLASVDDDADEGAPTSMKKKEERNTTDSGLGSSIDSIAEETVNKRMIYKFGFLNLHPPLKLNSDSETRWKDIPTMFHL</sequence>
<comment type="caution">
    <text evidence="2">The sequence shown here is derived from an EMBL/GenBank/DDBJ whole genome shotgun (WGS) entry which is preliminary data.</text>
</comment>
<evidence type="ECO:0000256" key="1">
    <source>
        <dbReference type="SAM" id="MobiDB-lite"/>
    </source>
</evidence>
<feature type="region of interest" description="Disordered" evidence="1">
    <location>
        <begin position="64"/>
        <end position="97"/>
    </location>
</feature>
<accession>A0ABR3DBL0</accession>
<feature type="region of interest" description="Disordered" evidence="1">
    <location>
        <begin position="1"/>
        <end position="25"/>
    </location>
</feature>
<protein>
    <submittedName>
        <fullName evidence="2">Uncharacterized protein</fullName>
    </submittedName>
</protein>
<proteinExistence type="predicted"/>
<keyword evidence="3" id="KW-1185">Reference proteome</keyword>
<dbReference type="Proteomes" id="UP001451303">
    <property type="component" value="Unassembled WGS sequence"/>
</dbReference>
<gene>
    <name evidence="2" type="ORF">QR685DRAFT_243663</name>
</gene>
<feature type="compositionally biased region" description="Polar residues" evidence="1">
    <location>
        <begin position="88"/>
        <end position="97"/>
    </location>
</feature>
<organism evidence="2 3">
    <name type="scientific">Neurospora intermedia</name>
    <dbReference type="NCBI Taxonomy" id="5142"/>
    <lineage>
        <taxon>Eukaryota</taxon>
        <taxon>Fungi</taxon>
        <taxon>Dikarya</taxon>
        <taxon>Ascomycota</taxon>
        <taxon>Pezizomycotina</taxon>
        <taxon>Sordariomycetes</taxon>
        <taxon>Sordariomycetidae</taxon>
        <taxon>Sordariales</taxon>
        <taxon>Sordariaceae</taxon>
        <taxon>Neurospora</taxon>
    </lineage>
</organism>
<name>A0ABR3DBL0_NEUIN</name>
<reference evidence="2 3" key="1">
    <citation type="submission" date="2023-09" db="EMBL/GenBank/DDBJ databases">
        <title>Multi-omics analysis of a traditional fermented food reveals byproduct-associated fungal strains for waste-to-food upcycling.</title>
        <authorList>
            <consortium name="Lawrence Berkeley National Laboratory"/>
            <person name="Rekdal V.M."/>
            <person name="Villalobos-Escobedo J.M."/>
            <person name="Rodriguez-Valeron N."/>
            <person name="Garcia M.O."/>
            <person name="Vasquez D.P."/>
            <person name="Damayanti I."/>
            <person name="Sorensen P.M."/>
            <person name="Baidoo E.E."/>
            <person name="De Carvalho A.C."/>
            <person name="Riley R."/>
            <person name="Lipzen A."/>
            <person name="He G."/>
            <person name="Yan M."/>
            <person name="Haridas S."/>
            <person name="Daum C."/>
            <person name="Yoshinaga Y."/>
            <person name="Ng V."/>
            <person name="Grigoriev I.V."/>
            <person name="Munk R."/>
            <person name="Nuraida L."/>
            <person name="Wijaya C.H."/>
            <person name="Morales P.-C."/>
            <person name="Keasling J.D."/>
        </authorList>
    </citation>
    <scope>NUCLEOTIDE SEQUENCE [LARGE SCALE GENOMIC DNA]</scope>
    <source>
        <strain evidence="2 3">FGSC 2613</strain>
    </source>
</reference>
<evidence type="ECO:0000313" key="3">
    <source>
        <dbReference type="Proteomes" id="UP001451303"/>
    </source>
</evidence>
<evidence type="ECO:0000313" key="2">
    <source>
        <dbReference type="EMBL" id="KAL0470071.1"/>
    </source>
</evidence>
<dbReference type="EMBL" id="JAVLET010000004">
    <property type="protein sequence ID" value="KAL0470071.1"/>
    <property type="molecule type" value="Genomic_DNA"/>
</dbReference>
<feature type="compositionally biased region" description="Basic residues" evidence="1">
    <location>
        <begin position="1"/>
        <end position="15"/>
    </location>
</feature>